<dbReference type="Proteomes" id="UP000617634">
    <property type="component" value="Unassembled WGS sequence"/>
</dbReference>
<dbReference type="AlphaFoldDB" id="A0A931MJN0"/>
<name>A0A931MJN0_9SPHN</name>
<sequence>MPRYCAFFSSLNVGGNRLTMEELRYALRREEIDNVETVIASGNVLFDYDERPTEGLEELFAFIMAERFDIDSFVAIRSKDEVRAALEQNPFVGFGEDAQVHTHFLASQPSQQTFDAFMAAYQGRGPEKLALGERCLFVDYVEGVGRSRLTPLFIERRLGCRTTARNARSLGRILAKM</sequence>
<accession>A0A931MJN0</accession>
<dbReference type="RefSeq" id="WP_197160753.1">
    <property type="nucleotide sequence ID" value="NZ_JADZGI010000001.1"/>
</dbReference>
<organism evidence="1 2">
    <name type="scientific">Novosphingobium aureum</name>
    <dbReference type="NCBI Taxonomy" id="2792964"/>
    <lineage>
        <taxon>Bacteria</taxon>
        <taxon>Pseudomonadati</taxon>
        <taxon>Pseudomonadota</taxon>
        <taxon>Alphaproteobacteria</taxon>
        <taxon>Sphingomonadales</taxon>
        <taxon>Sphingomonadaceae</taxon>
        <taxon>Novosphingobium</taxon>
    </lineage>
</organism>
<gene>
    <name evidence="1" type="ORF">I5E68_03315</name>
</gene>
<proteinExistence type="predicted"/>
<keyword evidence="2" id="KW-1185">Reference proteome</keyword>
<comment type="caution">
    <text evidence="1">The sequence shown here is derived from an EMBL/GenBank/DDBJ whole genome shotgun (WGS) entry which is preliminary data.</text>
</comment>
<protein>
    <submittedName>
        <fullName evidence="1">DUF1697 domain-containing protein</fullName>
    </submittedName>
</protein>
<dbReference type="PANTHER" id="PTHR36439">
    <property type="entry name" value="BLL4334 PROTEIN"/>
    <property type="match status" value="1"/>
</dbReference>
<dbReference type="InterPro" id="IPR012545">
    <property type="entry name" value="DUF1697"/>
</dbReference>
<dbReference type="Pfam" id="PF08002">
    <property type="entry name" value="DUF1697"/>
    <property type="match status" value="1"/>
</dbReference>
<dbReference type="PIRSF" id="PIRSF008502">
    <property type="entry name" value="UCP008502"/>
    <property type="match status" value="1"/>
</dbReference>
<dbReference type="EMBL" id="JADZGI010000001">
    <property type="protein sequence ID" value="MBH0111982.1"/>
    <property type="molecule type" value="Genomic_DNA"/>
</dbReference>
<dbReference type="Gene3D" id="3.30.70.1280">
    <property type="entry name" value="SP0830-like domains"/>
    <property type="match status" value="1"/>
</dbReference>
<evidence type="ECO:0000313" key="1">
    <source>
        <dbReference type="EMBL" id="MBH0111982.1"/>
    </source>
</evidence>
<evidence type="ECO:0000313" key="2">
    <source>
        <dbReference type="Proteomes" id="UP000617634"/>
    </source>
</evidence>
<reference evidence="1" key="1">
    <citation type="submission" date="2020-11" db="EMBL/GenBank/DDBJ databases">
        <title>Novosphingobium aureum sp. nov., a marine bacterium isolated from sediment of a salt flat.</title>
        <authorList>
            <person name="Yoo Y."/>
            <person name="Kim J.-J."/>
        </authorList>
    </citation>
    <scope>NUCLEOTIDE SEQUENCE</scope>
    <source>
        <strain evidence="1">YJ-S2-02</strain>
    </source>
</reference>
<dbReference type="SUPFAM" id="SSF160379">
    <property type="entry name" value="SP0830-like"/>
    <property type="match status" value="1"/>
</dbReference>
<dbReference type="PANTHER" id="PTHR36439:SF1">
    <property type="entry name" value="DUF1697 DOMAIN-CONTAINING PROTEIN"/>
    <property type="match status" value="1"/>
</dbReference>